<evidence type="ECO:0000313" key="3">
    <source>
        <dbReference type="EMBL" id="EOP63547.1"/>
    </source>
</evidence>
<reference evidence="3 4" key="1">
    <citation type="submission" date="2012-12" db="EMBL/GenBank/DDBJ databases">
        <title>The Genome Sequence of Bacillus cereus ISP2954.</title>
        <authorList>
            <consortium name="The Broad Institute Genome Sequencing Platform"/>
            <consortium name="The Broad Institute Genome Sequencing Center for Infectious Disease"/>
            <person name="Feldgarden M."/>
            <person name="Van der Auwera G.A."/>
            <person name="Mahillon J."/>
            <person name="Duprez V."/>
            <person name="Timmery S."/>
            <person name="Mattelet C."/>
            <person name="Dierick K."/>
            <person name="Sun M."/>
            <person name="Yu Z."/>
            <person name="Zhu L."/>
            <person name="Hu X."/>
            <person name="Shank E.B."/>
            <person name="Swiecicka I."/>
            <person name="Hansen B.M."/>
            <person name="Andrup L."/>
            <person name="Walker B."/>
            <person name="Young S.K."/>
            <person name="Zeng Q."/>
            <person name="Gargeya S."/>
            <person name="Fitzgerald M."/>
            <person name="Haas B."/>
            <person name="Abouelleil A."/>
            <person name="Alvarado L."/>
            <person name="Arachchi H.M."/>
            <person name="Berlin A.M."/>
            <person name="Chapman S.B."/>
            <person name="Dewar J."/>
            <person name="Goldberg J."/>
            <person name="Griggs A."/>
            <person name="Gujja S."/>
            <person name="Hansen M."/>
            <person name="Howarth C."/>
            <person name="Imamovic A."/>
            <person name="Larimer J."/>
            <person name="McCowan C."/>
            <person name="Murphy C."/>
            <person name="Neiman D."/>
            <person name="Pearson M."/>
            <person name="Priest M."/>
            <person name="Roberts A."/>
            <person name="Saif S."/>
            <person name="Shea T."/>
            <person name="Sisk P."/>
            <person name="Sykes S."/>
            <person name="Wortman J."/>
            <person name="Nusbaum C."/>
            <person name="Birren B."/>
        </authorList>
    </citation>
    <scope>NUCLEOTIDE SEQUENCE [LARGE SCALE GENOMIC DNA]</scope>
    <source>
        <strain evidence="3 4">ISP2954</strain>
    </source>
</reference>
<dbReference type="RefSeq" id="WP_000913857.1">
    <property type="nucleotide sequence ID" value="NZ_KB976754.1"/>
</dbReference>
<dbReference type="GO" id="GO:0004175">
    <property type="term" value="F:endopeptidase activity"/>
    <property type="evidence" value="ECO:0007669"/>
    <property type="project" value="UniProtKB-ARBA"/>
</dbReference>
<keyword evidence="1" id="KW-0472">Membrane</keyword>
<dbReference type="AlphaFoldDB" id="A0A9W5QGC9"/>
<dbReference type="GO" id="GO:0080120">
    <property type="term" value="P:CAAX-box protein maturation"/>
    <property type="evidence" value="ECO:0007669"/>
    <property type="project" value="UniProtKB-ARBA"/>
</dbReference>
<evidence type="ECO:0000259" key="2">
    <source>
        <dbReference type="Pfam" id="PF02517"/>
    </source>
</evidence>
<dbReference type="Pfam" id="PF02517">
    <property type="entry name" value="Rce1-like"/>
    <property type="match status" value="1"/>
</dbReference>
<organism evidence="3 4">
    <name type="scientific">Bacillus cereus ISP2954</name>
    <dbReference type="NCBI Taxonomy" id="1053215"/>
    <lineage>
        <taxon>Bacteria</taxon>
        <taxon>Bacillati</taxon>
        <taxon>Bacillota</taxon>
        <taxon>Bacilli</taxon>
        <taxon>Bacillales</taxon>
        <taxon>Bacillaceae</taxon>
        <taxon>Bacillus</taxon>
        <taxon>Bacillus cereus group</taxon>
    </lineage>
</organism>
<protein>
    <recommendedName>
        <fullName evidence="2">CAAX prenyl protease 2/Lysostaphin resistance protein A-like domain-containing protein</fullName>
    </recommendedName>
</protein>
<accession>A0A9W5QGC9</accession>
<feature type="transmembrane region" description="Helical" evidence="1">
    <location>
        <begin position="105"/>
        <end position="125"/>
    </location>
</feature>
<proteinExistence type="predicted"/>
<dbReference type="InterPro" id="IPR003675">
    <property type="entry name" value="Rce1/LyrA-like_dom"/>
</dbReference>
<evidence type="ECO:0000313" key="4">
    <source>
        <dbReference type="Proteomes" id="UP000013989"/>
    </source>
</evidence>
<feature type="transmembrane region" description="Helical" evidence="1">
    <location>
        <begin position="137"/>
        <end position="156"/>
    </location>
</feature>
<feature type="transmembrane region" description="Helical" evidence="1">
    <location>
        <begin position="50"/>
        <end position="74"/>
    </location>
</feature>
<comment type="caution">
    <text evidence="3">The sequence shown here is derived from an EMBL/GenBank/DDBJ whole genome shotgun (WGS) entry which is preliminary data.</text>
</comment>
<keyword evidence="1" id="KW-1133">Transmembrane helix</keyword>
<sequence>MLKKINRFMFALPTISFIFLILLGSFLFVIPLDLFLPEIQKNPITEAPLILQVLLGVLAAPIYETIVFQVFLFWLLSWIPYIKNHDYLIILIASIIFGLNHPYGITYIVGTTIIGLLYNYAYWVYKKKNEKYQVTMSAFGVVFLIHLLHNSVTFIASNLSF</sequence>
<name>A0A9W5QGC9_BACCE</name>
<feature type="domain" description="CAAX prenyl protease 2/Lysostaphin resistance protein A-like" evidence="2">
    <location>
        <begin position="49"/>
        <end position="151"/>
    </location>
</feature>
<dbReference type="Proteomes" id="UP000013989">
    <property type="component" value="Unassembled WGS sequence"/>
</dbReference>
<gene>
    <name evidence="3" type="ORF">IGU_03477</name>
</gene>
<evidence type="ECO:0000256" key="1">
    <source>
        <dbReference type="SAM" id="Phobius"/>
    </source>
</evidence>
<dbReference type="EMBL" id="AHEJ01000057">
    <property type="protein sequence ID" value="EOP63547.1"/>
    <property type="molecule type" value="Genomic_DNA"/>
</dbReference>
<keyword evidence="1" id="KW-0812">Transmembrane</keyword>
<feature type="transmembrane region" description="Helical" evidence="1">
    <location>
        <begin position="7"/>
        <end position="30"/>
    </location>
</feature>